<name>A0A9W6TY77_9STRA</name>
<organism evidence="1 2">
    <name type="scientific">Phytophthora fragariaefolia</name>
    <dbReference type="NCBI Taxonomy" id="1490495"/>
    <lineage>
        <taxon>Eukaryota</taxon>
        <taxon>Sar</taxon>
        <taxon>Stramenopiles</taxon>
        <taxon>Oomycota</taxon>
        <taxon>Peronosporomycetes</taxon>
        <taxon>Peronosporales</taxon>
        <taxon>Peronosporaceae</taxon>
        <taxon>Phytophthora</taxon>
    </lineage>
</organism>
<sequence length="248" mass="28171">MSCGGRNDFRLGQMHKEKLFAAGTLHDVIPCDVQTFIDAHQGVTTLSALQAIPTLPIPQLATHHSTVEQQHTTSPMLSLSATPPSDFDPFLYYLDLNISYNNEAERCHFFSKGALFSLRRLVTGFVFDTSRRTLTEKGGKERGLINCMARSDCKNDYKVFAMELSITKPVAVEYLNGIDKSHWVKYKYQETFNHPTYDETTSNLAEQANNWIGNDCRSAKPLEAFSMHVRKLSELVSRRRQLAAKWLF</sequence>
<evidence type="ECO:0000313" key="2">
    <source>
        <dbReference type="Proteomes" id="UP001165121"/>
    </source>
</evidence>
<comment type="caution">
    <text evidence="1">The sequence shown here is derived from an EMBL/GenBank/DDBJ whole genome shotgun (WGS) entry which is preliminary data.</text>
</comment>
<reference evidence="1" key="1">
    <citation type="submission" date="2023-04" db="EMBL/GenBank/DDBJ databases">
        <title>Phytophthora fragariaefolia NBRC 109709.</title>
        <authorList>
            <person name="Ichikawa N."/>
            <person name="Sato H."/>
            <person name="Tonouchi N."/>
        </authorList>
    </citation>
    <scope>NUCLEOTIDE SEQUENCE</scope>
    <source>
        <strain evidence="1">NBRC 109709</strain>
    </source>
</reference>
<dbReference type="AlphaFoldDB" id="A0A9W6TY77"/>
<dbReference type="EMBL" id="BSXT01000340">
    <property type="protein sequence ID" value="GMF24870.1"/>
    <property type="molecule type" value="Genomic_DNA"/>
</dbReference>
<protein>
    <submittedName>
        <fullName evidence="1">Unnamed protein product</fullName>
    </submittedName>
</protein>
<keyword evidence="2" id="KW-1185">Reference proteome</keyword>
<proteinExistence type="predicted"/>
<evidence type="ECO:0000313" key="1">
    <source>
        <dbReference type="EMBL" id="GMF24870.1"/>
    </source>
</evidence>
<dbReference type="OrthoDB" id="127697at2759"/>
<accession>A0A9W6TY77</accession>
<gene>
    <name evidence="1" type="ORF">Pfra01_000430100</name>
</gene>
<dbReference type="Proteomes" id="UP001165121">
    <property type="component" value="Unassembled WGS sequence"/>
</dbReference>